<feature type="region of interest" description="Disordered" evidence="1">
    <location>
        <begin position="1"/>
        <end position="52"/>
    </location>
</feature>
<feature type="compositionally biased region" description="Polar residues" evidence="1">
    <location>
        <begin position="106"/>
        <end position="123"/>
    </location>
</feature>
<dbReference type="Pfam" id="PF19076">
    <property type="entry name" value="CshA_repeat"/>
    <property type="match status" value="2"/>
</dbReference>
<reference evidence="3 4" key="1">
    <citation type="submission" date="2012-03" db="EMBL/GenBank/DDBJ databases">
        <authorList>
            <person name="Durkin A.S."/>
            <person name="McCorrison J."/>
            <person name="Torralba M."/>
            <person name="Gillis M."/>
            <person name="Methe B."/>
            <person name="Sutton G."/>
            <person name="Nelson K.E."/>
        </authorList>
    </citation>
    <scope>NUCLEOTIDE SEQUENCE [LARGE SCALE GENOMIC DNA]</scope>
    <source>
        <strain evidence="3 4">SK610</strain>
    </source>
</reference>
<feature type="compositionally biased region" description="Polar residues" evidence="1">
    <location>
        <begin position="188"/>
        <end position="217"/>
    </location>
</feature>
<gene>
    <name evidence="3" type="ORF">HMPREF1115_1947</name>
</gene>
<proteinExistence type="predicted"/>
<evidence type="ECO:0000259" key="2">
    <source>
        <dbReference type="Pfam" id="PF19076"/>
    </source>
</evidence>
<comment type="caution">
    <text evidence="3">The sequence shown here is derived from an EMBL/GenBank/DDBJ whole genome shotgun (WGS) entry which is preliminary data.</text>
</comment>
<dbReference type="AlphaFoldDB" id="I0Q4Y1"/>
<feature type="compositionally biased region" description="Polar residues" evidence="1">
    <location>
        <begin position="1"/>
        <end position="22"/>
    </location>
</feature>
<feature type="domain" description="CshA" evidence="2">
    <location>
        <begin position="1"/>
        <end position="97"/>
    </location>
</feature>
<organism evidence="3 4">
    <name type="scientific">Streptococcus oralis SK610</name>
    <dbReference type="NCBI Taxonomy" id="1095741"/>
    <lineage>
        <taxon>Bacteria</taxon>
        <taxon>Bacillati</taxon>
        <taxon>Bacillota</taxon>
        <taxon>Bacilli</taxon>
        <taxon>Lactobacillales</taxon>
        <taxon>Streptococcaceae</taxon>
        <taxon>Streptococcus</taxon>
    </lineage>
</organism>
<feature type="non-terminal residue" evidence="3">
    <location>
        <position position="230"/>
    </location>
</feature>
<evidence type="ECO:0000313" key="4">
    <source>
        <dbReference type="Proteomes" id="UP000004548"/>
    </source>
</evidence>
<name>I0Q4Y1_STROR</name>
<feature type="non-terminal residue" evidence="3">
    <location>
        <position position="1"/>
    </location>
</feature>
<feature type="region of interest" description="Disordered" evidence="1">
    <location>
        <begin position="176"/>
        <end position="230"/>
    </location>
</feature>
<dbReference type="EMBL" id="AJKQ01000004">
    <property type="protein sequence ID" value="EIC76333.1"/>
    <property type="molecule type" value="Genomic_DNA"/>
</dbReference>
<accession>I0Q4Y1</accession>
<dbReference type="NCBIfam" id="TIGR04225">
    <property type="entry name" value="CshA_fibril_rpt"/>
    <property type="match status" value="2"/>
</dbReference>
<dbReference type="Proteomes" id="UP000004548">
    <property type="component" value="Unassembled WGS sequence"/>
</dbReference>
<sequence length="230" mass="23605">PTSTNAISTGPQGVPQTGTPSFQGGDPLVPIDETVEPTFADGSKEKSIPGQGTYTIAPDGTVTFTPDKQFVGNPAPVTVKRVDKNGTPVTATYTPTVTKVTPIGTGATSTGPQGVPQTGTPTFQGGDPLVPIDETVEPTFADGSKEKVIPGQGTYTIAPDGTVTFTPDKQFVGSPDPVTVKRVDKNGTPVTATYSPEFTKVTPTGTGDKTEGLQGQVQEGKVTFTPGHDS</sequence>
<dbReference type="InterPro" id="IPR026395">
    <property type="entry name" value="CshA_fibril"/>
</dbReference>
<feature type="region of interest" description="Disordered" evidence="1">
    <location>
        <begin position="101"/>
        <end position="129"/>
    </location>
</feature>
<feature type="domain" description="CshA" evidence="2">
    <location>
        <begin position="99"/>
        <end position="197"/>
    </location>
</feature>
<protein>
    <recommendedName>
        <fullName evidence="2">CshA domain-containing protein</fullName>
    </recommendedName>
</protein>
<evidence type="ECO:0000313" key="3">
    <source>
        <dbReference type="EMBL" id="EIC76333.1"/>
    </source>
</evidence>
<evidence type="ECO:0000256" key="1">
    <source>
        <dbReference type="SAM" id="MobiDB-lite"/>
    </source>
</evidence>